<comment type="caution">
    <text evidence="2">The sequence shown here is derived from an EMBL/GenBank/DDBJ whole genome shotgun (WGS) entry which is preliminary data.</text>
</comment>
<accession>A0A401YX97</accession>
<dbReference type="AlphaFoldDB" id="A0A401YX97"/>
<sequence>MVGSSDPDHARVVADLRARFPSGRICSGVVRRVLRSVAFVRLDDARGVINTLHLTSGYVRDFNDRLRVGQVVTAEVMYVDEANAVVYLSTRALEANPAAPFSGRIGQVVPATVVAVPQGGVVLLTLSDTLVALLAVTDEERAGLREGDRVRVRIREVDLGTEPGTHRVTVTWP</sequence>
<gene>
    <name evidence="2" type="primary">rpsA_3</name>
    <name evidence="2" type="ORF">EHYA_06956</name>
</gene>
<keyword evidence="2" id="KW-0687">Ribonucleoprotein</keyword>
<dbReference type="Gene3D" id="2.40.50.140">
    <property type="entry name" value="Nucleic acid-binding proteins"/>
    <property type="match status" value="1"/>
</dbReference>
<feature type="domain" description="S1 motif" evidence="1">
    <location>
        <begin position="23"/>
        <end position="91"/>
    </location>
</feature>
<dbReference type="SUPFAM" id="SSF50249">
    <property type="entry name" value="Nucleic acid-binding proteins"/>
    <property type="match status" value="1"/>
</dbReference>
<organism evidence="2 3">
    <name type="scientific">Embleya hyalina</name>
    <dbReference type="NCBI Taxonomy" id="516124"/>
    <lineage>
        <taxon>Bacteria</taxon>
        <taxon>Bacillati</taxon>
        <taxon>Actinomycetota</taxon>
        <taxon>Actinomycetes</taxon>
        <taxon>Kitasatosporales</taxon>
        <taxon>Streptomycetaceae</taxon>
        <taxon>Embleya</taxon>
    </lineage>
</organism>
<protein>
    <submittedName>
        <fullName evidence="2">30S ribosomal protein S1</fullName>
    </submittedName>
</protein>
<reference evidence="2 3" key="1">
    <citation type="submission" date="2018-12" db="EMBL/GenBank/DDBJ databases">
        <title>Draft genome sequence of Embleya hyalina NBRC 13850T.</title>
        <authorList>
            <person name="Komaki H."/>
            <person name="Hosoyama A."/>
            <person name="Kimura A."/>
            <person name="Ichikawa N."/>
            <person name="Tamura T."/>
        </authorList>
    </citation>
    <scope>NUCLEOTIDE SEQUENCE [LARGE SCALE GENOMIC DNA]</scope>
    <source>
        <strain evidence="2 3">NBRC 13850</strain>
    </source>
</reference>
<dbReference type="InterPro" id="IPR012340">
    <property type="entry name" value="NA-bd_OB-fold"/>
</dbReference>
<dbReference type="Pfam" id="PF00575">
    <property type="entry name" value="S1"/>
    <property type="match status" value="1"/>
</dbReference>
<name>A0A401YX97_9ACTN</name>
<dbReference type="GO" id="GO:0005840">
    <property type="term" value="C:ribosome"/>
    <property type="evidence" value="ECO:0007669"/>
    <property type="project" value="UniProtKB-KW"/>
</dbReference>
<evidence type="ECO:0000313" key="3">
    <source>
        <dbReference type="Proteomes" id="UP000286931"/>
    </source>
</evidence>
<dbReference type="InterPro" id="IPR003029">
    <property type="entry name" value="S1_domain"/>
</dbReference>
<keyword evidence="3" id="KW-1185">Reference proteome</keyword>
<dbReference type="SMART" id="SM00316">
    <property type="entry name" value="S1"/>
    <property type="match status" value="2"/>
</dbReference>
<dbReference type="EMBL" id="BIFH01000031">
    <property type="protein sequence ID" value="GCD99242.1"/>
    <property type="molecule type" value="Genomic_DNA"/>
</dbReference>
<dbReference type="Proteomes" id="UP000286931">
    <property type="component" value="Unassembled WGS sequence"/>
</dbReference>
<dbReference type="GO" id="GO:0003676">
    <property type="term" value="F:nucleic acid binding"/>
    <property type="evidence" value="ECO:0007669"/>
    <property type="project" value="InterPro"/>
</dbReference>
<dbReference type="PROSITE" id="PS50126">
    <property type="entry name" value="S1"/>
    <property type="match status" value="2"/>
</dbReference>
<evidence type="ECO:0000259" key="1">
    <source>
        <dbReference type="PROSITE" id="PS50126"/>
    </source>
</evidence>
<evidence type="ECO:0000313" key="2">
    <source>
        <dbReference type="EMBL" id="GCD99242.1"/>
    </source>
</evidence>
<feature type="domain" description="S1 motif" evidence="1">
    <location>
        <begin position="106"/>
        <end position="173"/>
    </location>
</feature>
<dbReference type="RefSeq" id="WP_160161668.1">
    <property type="nucleotide sequence ID" value="NZ_BIFH01000031.1"/>
</dbReference>
<keyword evidence="2" id="KW-0689">Ribosomal protein</keyword>
<dbReference type="OrthoDB" id="9810507at2"/>
<proteinExistence type="predicted"/>